<protein>
    <submittedName>
        <fullName evidence="1">Uncharacterized protein</fullName>
    </submittedName>
</protein>
<evidence type="ECO:0000313" key="1">
    <source>
        <dbReference type="EMBL" id="KAG8644296.1"/>
    </source>
</evidence>
<accession>A0ACB7GWG7</accession>
<reference evidence="2" key="1">
    <citation type="journal article" date="2016" name="Nat. Biotechnol.">
        <title>Sequencing wild and cultivated cassava and related species reveals extensive interspecific hybridization and genetic diversity.</title>
        <authorList>
            <person name="Bredeson J.V."/>
            <person name="Lyons J.B."/>
            <person name="Prochnik S.E."/>
            <person name="Wu G.A."/>
            <person name="Ha C.M."/>
            <person name="Edsinger-Gonzales E."/>
            <person name="Grimwood J."/>
            <person name="Schmutz J."/>
            <person name="Rabbi I.Y."/>
            <person name="Egesi C."/>
            <person name="Nauluvula P."/>
            <person name="Lebot V."/>
            <person name="Ndunguru J."/>
            <person name="Mkamilo G."/>
            <person name="Bart R.S."/>
            <person name="Setter T.L."/>
            <person name="Gleadow R.M."/>
            <person name="Kulakow P."/>
            <person name="Ferguson M.E."/>
            <person name="Rounsley S."/>
            <person name="Rokhsar D.S."/>
        </authorList>
    </citation>
    <scope>NUCLEOTIDE SEQUENCE [LARGE SCALE GENOMIC DNA]</scope>
    <source>
        <strain evidence="2">cv. AM560-2</strain>
    </source>
</reference>
<proteinExistence type="predicted"/>
<keyword evidence="2" id="KW-1185">Reference proteome</keyword>
<evidence type="ECO:0000313" key="2">
    <source>
        <dbReference type="Proteomes" id="UP000091857"/>
    </source>
</evidence>
<dbReference type="Proteomes" id="UP000091857">
    <property type="component" value="Chromosome 11"/>
</dbReference>
<gene>
    <name evidence="1" type="ORF">MANES_11G116300v8</name>
</gene>
<sequence>MWLNHSISSIRQDTYLTRVLEKTVKGLMMNLCLFYFLILVLIDHGLGLNTDECKESKCGTHGPVVRFPFGIKGQQPDHCGYPETGFDLSCSETNETVLELPNSVKLFVKKIDYVAQVIYTSDPQDCLPRQFSNLNLSASSFRFRDVGIFNDVSLFNCSGRRGDSFFQMPCLSAPGYQVAVFGSSVSTDNIALLHCTKMYDVSLVPDDMIDGNDNILHLNWSNPSCGSCAAQGKFCRLKANTTEPETECYGKLMHIKYKFIFLFAGSSPKFLATGIVLVLILLVVVGVAIYRVYSFNRIEREYQSKIEKFLDDYRAFKPGRYSYAVIKRMTNNFKEELGQGAYGTVFKGKLSDEVLIAVKVLNSSKRNGEEFVNEVRTIGKIHHVNVVRLIGFCADGFRQALVYEYLPNDSLEKFISLPYDNNHFLGWKRLQDIALGIAKGIEYLHQGCNQRILHFDIKPRNILLDENFNPRISDFGLAKLCSKDQSTVSMTTARGTIGYIAPEVFSRNFGNVSYKSDVYSFGMLVLEMVGGRKISVDDKEKTNDQIDFPDWIYNILEGGEDLRLEIDAEEDAGIAKKLAIVGLWCIQWNPVDRPSMKTVVQMLEGDGSHLTTPSNPFSSAAPAERMHFKIPGRNFHQALEVIRETE</sequence>
<dbReference type="EMBL" id="CM004397">
    <property type="protein sequence ID" value="KAG8644296.1"/>
    <property type="molecule type" value="Genomic_DNA"/>
</dbReference>
<name>A0ACB7GWG7_MANES</name>
<organism evidence="1 2">
    <name type="scientific">Manihot esculenta</name>
    <name type="common">Cassava</name>
    <name type="synonym">Jatropha manihot</name>
    <dbReference type="NCBI Taxonomy" id="3983"/>
    <lineage>
        <taxon>Eukaryota</taxon>
        <taxon>Viridiplantae</taxon>
        <taxon>Streptophyta</taxon>
        <taxon>Embryophyta</taxon>
        <taxon>Tracheophyta</taxon>
        <taxon>Spermatophyta</taxon>
        <taxon>Magnoliopsida</taxon>
        <taxon>eudicotyledons</taxon>
        <taxon>Gunneridae</taxon>
        <taxon>Pentapetalae</taxon>
        <taxon>rosids</taxon>
        <taxon>fabids</taxon>
        <taxon>Malpighiales</taxon>
        <taxon>Euphorbiaceae</taxon>
        <taxon>Crotonoideae</taxon>
        <taxon>Manihoteae</taxon>
        <taxon>Manihot</taxon>
    </lineage>
</organism>
<comment type="caution">
    <text evidence="1">The sequence shown here is derived from an EMBL/GenBank/DDBJ whole genome shotgun (WGS) entry which is preliminary data.</text>
</comment>